<feature type="transmembrane region" description="Helical" evidence="1">
    <location>
        <begin position="38"/>
        <end position="57"/>
    </location>
</feature>
<accession>A0A0H5RPE4</accession>
<keyword evidence="2" id="KW-0732">Signal</keyword>
<evidence type="ECO:0000313" key="3">
    <source>
        <dbReference type="EMBL" id="CRZ10594.1"/>
    </source>
</evidence>
<feature type="transmembrane region" description="Helical" evidence="1">
    <location>
        <begin position="69"/>
        <end position="93"/>
    </location>
</feature>
<feature type="signal peptide" evidence="2">
    <location>
        <begin position="1"/>
        <end position="20"/>
    </location>
</feature>
<feature type="chain" id="PRO_5005223341" evidence="2">
    <location>
        <begin position="21"/>
        <end position="141"/>
    </location>
</feature>
<keyword evidence="1" id="KW-0472">Membrane</keyword>
<organism evidence="3">
    <name type="scientific">Spongospora subterranea</name>
    <dbReference type="NCBI Taxonomy" id="70186"/>
    <lineage>
        <taxon>Eukaryota</taxon>
        <taxon>Sar</taxon>
        <taxon>Rhizaria</taxon>
        <taxon>Endomyxa</taxon>
        <taxon>Phytomyxea</taxon>
        <taxon>Plasmodiophorida</taxon>
        <taxon>Plasmodiophoridae</taxon>
        <taxon>Spongospora</taxon>
    </lineage>
</organism>
<feature type="non-terminal residue" evidence="3">
    <location>
        <position position="1"/>
    </location>
</feature>
<keyword evidence="1" id="KW-0812">Transmembrane</keyword>
<dbReference type="AlphaFoldDB" id="A0A0H5RPE4"/>
<evidence type="ECO:0000256" key="1">
    <source>
        <dbReference type="SAM" id="Phobius"/>
    </source>
</evidence>
<keyword evidence="1" id="KW-1133">Transmembrane helix</keyword>
<evidence type="ECO:0000256" key="2">
    <source>
        <dbReference type="SAM" id="SignalP"/>
    </source>
</evidence>
<proteinExistence type="predicted"/>
<name>A0A0H5RPE4_9EUKA</name>
<dbReference type="EMBL" id="HACM01010152">
    <property type="protein sequence ID" value="CRZ10594.1"/>
    <property type="molecule type" value="Transcribed_RNA"/>
</dbReference>
<protein>
    <submittedName>
        <fullName evidence="3">Uncharacterized protein</fullName>
    </submittedName>
</protein>
<sequence>LYLPLSCLLIIMNIVRNILSYEPDELEIDGLNHCRQHVVTRFVIGAATMGTLSIGLLGSLKYSGKLQKGIPHCLALVSGMMVCGAGVGLISSTRGCMETIMRMNHDAPLRKQLTSAILEWNPSFADKMLEKTVNAQNRENR</sequence>
<reference evidence="3" key="1">
    <citation type="submission" date="2015-04" db="EMBL/GenBank/DDBJ databases">
        <title>The genome sequence of the plant pathogenic Rhizarian Plasmodiophora brassicae reveals insights in its biotrophic life cycle and the origin of chitin synthesis.</title>
        <authorList>
            <person name="Schwelm A."/>
            <person name="Fogelqvist J."/>
            <person name="Knaust A."/>
            <person name="Julke S."/>
            <person name="Lilja T."/>
            <person name="Dhandapani V."/>
            <person name="Bonilla-Rosso G."/>
            <person name="Karlsson M."/>
            <person name="Shevchenko A."/>
            <person name="Choi S.R."/>
            <person name="Kim H.G."/>
            <person name="Park J.Y."/>
            <person name="Lim Y.P."/>
            <person name="Ludwig-Muller J."/>
            <person name="Dixelius C."/>
        </authorList>
    </citation>
    <scope>NUCLEOTIDE SEQUENCE</scope>
    <source>
        <tissue evidence="3">Potato root galls</tissue>
    </source>
</reference>